<dbReference type="AlphaFoldDB" id="A0A0D9W5H0"/>
<feature type="region of interest" description="Disordered" evidence="1">
    <location>
        <begin position="40"/>
        <end position="59"/>
    </location>
</feature>
<feature type="compositionally biased region" description="Polar residues" evidence="1">
    <location>
        <begin position="40"/>
        <end position="52"/>
    </location>
</feature>
<reference evidence="3" key="2">
    <citation type="submission" date="2013-12" db="EMBL/GenBank/DDBJ databases">
        <authorList>
            <person name="Yu Y."/>
            <person name="Lee S."/>
            <person name="de Baynast K."/>
            <person name="Wissotski M."/>
            <person name="Liu L."/>
            <person name="Talag J."/>
            <person name="Goicoechea J."/>
            <person name="Angelova A."/>
            <person name="Jetty R."/>
            <person name="Kudrna D."/>
            <person name="Golser W."/>
            <person name="Rivera L."/>
            <person name="Zhang J."/>
            <person name="Wing R."/>
        </authorList>
    </citation>
    <scope>NUCLEOTIDE SEQUENCE</scope>
</reference>
<evidence type="ECO:0000313" key="3">
    <source>
        <dbReference type="Proteomes" id="UP000032180"/>
    </source>
</evidence>
<name>A0A0D9W5H0_9ORYZ</name>
<reference evidence="2" key="3">
    <citation type="submission" date="2015-04" db="UniProtKB">
        <authorList>
            <consortium name="EnsemblPlants"/>
        </authorList>
    </citation>
    <scope>IDENTIFICATION</scope>
</reference>
<protein>
    <submittedName>
        <fullName evidence="2">Uncharacterized protein</fullName>
    </submittedName>
</protein>
<keyword evidence="3" id="KW-1185">Reference proteome</keyword>
<dbReference type="HOGENOM" id="CLU_2389392_0_0_1"/>
<feature type="region of interest" description="Disordered" evidence="1">
    <location>
        <begin position="16"/>
        <end position="35"/>
    </location>
</feature>
<evidence type="ECO:0000313" key="2">
    <source>
        <dbReference type="EnsemblPlants" id="LPERR04G10800.1"/>
    </source>
</evidence>
<proteinExistence type="predicted"/>
<evidence type="ECO:0000256" key="1">
    <source>
        <dbReference type="SAM" id="MobiDB-lite"/>
    </source>
</evidence>
<organism evidence="2 3">
    <name type="scientific">Leersia perrieri</name>
    <dbReference type="NCBI Taxonomy" id="77586"/>
    <lineage>
        <taxon>Eukaryota</taxon>
        <taxon>Viridiplantae</taxon>
        <taxon>Streptophyta</taxon>
        <taxon>Embryophyta</taxon>
        <taxon>Tracheophyta</taxon>
        <taxon>Spermatophyta</taxon>
        <taxon>Magnoliopsida</taxon>
        <taxon>Liliopsida</taxon>
        <taxon>Poales</taxon>
        <taxon>Poaceae</taxon>
        <taxon>BOP clade</taxon>
        <taxon>Oryzoideae</taxon>
        <taxon>Oryzeae</taxon>
        <taxon>Oryzinae</taxon>
        <taxon>Leersia</taxon>
    </lineage>
</organism>
<dbReference type="EnsemblPlants" id="LPERR04G10800.1">
    <property type="protein sequence ID" value="LPERR04G10800.1"/>
    <property type="gene ID" value="LPERR04G10800"/>
</dbReference>
<accession>A0A0D9W5H0</accession>
<dbReference type="Gramene" id="LPERR04G10800.1">
    <property type="protein sequence ID" value="LPERR04G10800.1"/>
    <property type="gene ID" value="LPERR04G10800"/>
</dbReference>
<dbReference type="Proteomes" id="UP000032180">
    <property type="component" value="Chromosome 4"/>
</dbReference>
<sequence>MSTVRLLRDLRVISGQGTASGHHPLTDSRIGHGVRGSREVLTNSATSPSREATSAHPPRRAWPVVISPVSVAASAHFSPSGASTRQVVALDLAF</sequence>
<reference evidence="2 3" key="1">
    <citation type="submission" date="2012-08" db="EMBL/GenBank/DDBJ databases">
        <title>Oryza genome evolution.</title>
        <authorList>
            <person name="Wing R.A."/>
        </authorList>
    </citation>
    <scope>NUCLEOTIDE SEQUENCE</scope>
</reference>